<comment type="caution">
    <text evidence="3">The sequence shown here is derived from an EMBL/GenBank/DDBJ whole genome shotgun (WGS) entry which is preliminary data.</text>
</comment>
<dbReference type="AlphaFoldDB" id="A0A942YYB4"/>
<dbReference type="NCBIfam" id="TIGR04088">
    <property type="entry name" value="cognate_SipW"/>
    <property type="match status" value="1"/>
</dbReference>
<name>A0A942YYB4_9BACI</name>
<feature type="chain" id="PRO_5037382757" evidence="2">
    <location>
        <begin position="28"/>
        <end position="268"/>
    </location>
</feature>
<dbReference type="RefSeq" id="WP_213120467.1">
    <property type="nucleotide sequence ID" value="NZ_JAGYPF010000005.1"/>
</dbReference>
<keyword evidence="2" id="KW-0732">Signal</keyword>
<evidence type="ECO:0000313" key="3">
    <source>
        <dbReference type="EMBL" id="MBS4215970.1"/>
    </source>
</evidence>
<feature type="region of interest" description="Disordered" evidence="1">
    <location>
        <begin position="230"/>
        <end position="268"/>
    </location>
</feature>
<protein>
    <submittedName>
        <fullName evidence="3">SipW-dependent-type signal peptide-containing protein</fullName>
    </submittedName>
</protein>
<evidence type="ECO:0000313" key="4">
    <source>
        <dbReference type="Proteomes" id="UP000679749"/>
    </source>
</evidence>
<keyword evidence="4" id="KW-1185">Reference proteome</keyword>
<reference evidence="3" key="1">
    <citation type="submission" date="2021-05" db="EMBL/GenBank/DDBJ databases">
        <title>Novel Bacillus species.</title>
        <authorList>
            <person name="Liu G."/>
        </authorList>
    </citation>
    <scope>NUCLEOTIDE SEQUENCE</scope>
    <source>
        <strain evidence="3">FJAT-49825</strain>
    </source>
</reference>
<feature type="signal peptide" evidence="2">
    <location>
        <begin position="1"/>
        <end position="27"/>
    </location>
</feature>
<organism evidence="3 4">
    <name type="scientific">Neobacillus rhizophilus</name>
    <dbReference type="NCBI Taxonomy" id="2833579"/>
    <lineage>
        <taxon>Bacteria</taxon>
        <taxon>Bacillati</taxon>
        <taxon>Bacillota</taxon>
        <taxon>Bacilli</taxon>
        <taxon>Bacillales</taxon>
        <taxon>Bacillaceae</taxon>
        <taxon>Neobacillus</taxon>
    </lineage>
</organism>
<sequence>MSLKKKLGLGAASAALGLSLIGGGTFAYFNDTATVNNQFAAGTLNLDVLKTADGEINFDLRNMKPGDTAKRYFVLQNSGSLSIKDVMMAVVASDFSDGMTAAGKTADSNMEGFLKQFKVEFFRVQNPDPTQPGGPWNNPQNADIIASGKTVTLWDLHNKNYNDILSAYKGTGADIGRLNISPTGMPVGDQDGVGIQITFVDNGNQNIYQGDSVKVSFDLEARQEAGVEVKTNGYIKSNENHPSTPVTTDNNDNKNVQAVSDAKDNPKE</sequence>
<dbReference type="Pfam" id="PF12389">
    <property type="entry name" value="Peptidase_M73"/>
    <property type="match status" value="1"/>
</dbReference>
<accession>A0A942YYB4</accession>
<evidence type="ECO:0000256" key="2">
    <source>
        <dbReference type="SAM" id="SignalP"/>
    </source>
</evidence>
<proteinExistence type="predicted"/>
<dbReference type="InterPro" id="IPR023833">
    <property type="entry name" value="Signal_pept_SipW-depend-type"/>
</dbReference>
<dbReference type="InterPro" id="IPR022121">
    <property type="entry name" value="Peptidase_M73_camelysin"/>
</dbReference>
<gene>
    <name evidence="3" type="ORF">KHA99_26455</name>
</gene>
<evidence type="ECO:0000256" key="1">
    <source>
        <dbReference type="SAM" id="MobiDB-lite"/>
    </source>
</evidence>
<feature type="compositionally biased region" description="Polar residues" evidence="1">
    <location>
        <begin position="234"/>
        <end position="258"/>
    </location>
</feature>
<dbReference type="EMBL" id="JAGYPF010000005">
    <property type="protein sequence ID" value="MBS4215970.1"/>
    <property type="molecule type" value="Genomic_DNA"/>
</dbReference>
<dbReference type="Proteomes" id="UP000679749">
    <property type="component" value="Unassembled WGS sequence"/>
</dbReference>